<keyword evidence="2" id="KW-0812">Transmembrane</keyword>
<evidence type="ECO:0000313" key="4">
    <source>
        <dbReference type="EMBL" id="EFE06176.1"/>
    </source>
</evidence>
<accession>D4BID2</accession>
<name>D4BID2_9ENTR</name>
<evidence type="ECO:0000256" key="2">
    <source>
        <dbReference type="SAM" id="Phobius"/>
    </source>
</evidence>
<reference evidence="4 5" key="1">
    <citation type="submission" date="2010-02" db="EMBL/GenBank/DDBJ databases">
        <authorList>
            <person name="Weinstock G."/>
            <person name="Sodergren E."/>
            <person name="Clifton S."/>
            <person name="Fulton L."/>
            <person name="Fulton B."/>
            <person name="Courtney L."/>
            <person name="Fronick C."/>
            <person name="Harrison M."/>
            <person name="Strong C."/>
            <person name="Farmer C."/>
            <person name="Delahaunty K."/>
            <person name="Markovic C."/>
            <person name="Hall O."/>
            <person name="Minx P."/>
            <person name="Tomlinson C."/>
            <person name="Mitreva M."/>
            <person name="Nelson J."/>
            <person name="Hou S."/>
            <person name="Wollam A."/>
            <person name="Pepin K.H."/>
            <person name="Johnson M."/>
            <person name="Bhonagiri V."/>
            <person name="Zhang X."/>
            <person name="Suruliraj S."/>
            <person name="Warren W."/>
            <person name="Chinwalla A."/>
            <person name="Mardis E.R."/>
            <person name="Wilson R.K."/>
        </authorList>
    </citation>
    <scope>NUCLEOTIDE SEQUENCE [LARGE SCALE GENOMIC DNA]</scope>
    <source>
        <strain evidence="4 5">ATCC 29220</strain>
    </source>
</reference>
<keyword evidence="2" id="KW-1133">Transmembrane helix</keyword>
<protein>
    <recommendedName>
        <fullName evidence="3">STY4199-like HEPN domain-containing protein</fullName>
    </recommendedName>
</protein>
<evidence type="ECO:0000313" key="5">
    <source>
        <dbReference type="Proteomes" id="UP000003880"/>
    </source>
</evidence>
<dbReference type="EMBL" id="ABWL02000023">
    <property type="protein sequence ID" value="EFE06176.1"/>
    <property type="molecule type" value="Genomic_DNA"/>
</dbReference>
<proteinExistence type="predicted"/>
<organism evidence="4 5">
    <name type="scientific">Citrobacter youngae ATCC 29220</name>
    <dbReference type="NCBI Taxonomy" id="500640"/>
    <lineage>
        <taxon>Bacteria</taxon>
        <taxon>Pseudomonadati</taxon>
        <taxon>Pseudomonadota</taxon>
        <taxon>Gammaproteobacteria</taxon>
        <taxon>Enterobacterales</taxon>
        <taxon>Enterobacteriaceae</taxon>
        <taxon>Citrobacter</taxon>
        <taxon>Citrobacter freundii complex</taxon>
    </lineage>
</organism>
<keyword evidence="2" id="KW-0472">Membrane</keyword>
<dbReference type="Pfam" id="PF18729">
    <property type="entry name" value="HEPN_STY4199"/>
    <property type="match status" value="1"/>
</dbReference>
<feature type="domain" description="STY4199-like HEPN" evidence="3">
    <location>
        <begin position="2"/>
        <end position="283"/>
    </location>
</feature>
<dbReference type="Proteomes" id="UP000003880">
    <property type="component" value="Unassembled WGS sequence"/>
</dbReference>
<dbReference type="InterPro" id="IPR040816">
    <property type="entry name" value="STY4199_HEPN_dom"/>
</dbReference>
<sequence>MMTNSALQATCTPFERCLTIIRQASVEILLLLGVHVAEGKEPRWFLEQLDQARLNLGGWGAVARRLQMNDAQLSQFTLRLRHLQQSVPQYENGQDVSENQLISALRFVASLEQLRQQQPILKYQTELERVEPDAQIRAQRQLRALELTLKSLIARVWPDQHPLNSFLKQHFGGERLRRWLKLGESRDALDGMMFSELALMVVDKKLFVRHFTQIFNDTSVLMLFVEPRITLRMFLDDCRLARNGVIAQQPLTSVQLMLLDCQYRQITHPVQRAFEERRTRVNPASYLASDEATVRQFWETARQKDEQAGGDKQEIADSIDPPEKRAKRSAEEREQLISGMLWGAVGVMVLVISLGAFWLFTSPAPQASSGQSVAIVQEEPRRDAPSARESVTRMGITWDAFNMRAAIDRNDTRVTSLFLQGGMDWKLAWTEQAFSAGNAEVLRLLLRYPSQMNETKPCRQFMSTLSHAMANGASLTSLHKSYLQSFCSVPAVVARQQHDLEQAQLRARAEPSPENRKWQKIHAELYDAIN</sequence>
<feature type="transmembrane region" description="Helical" evidence="2">
    <location>
        <begin position="336"/>
        <end position="360"/>
    </location>
</feature>
<feature type="region of interest" description="Disordered" evidence="1">
    <location>
        <begin position="302"/>
        <end position="331"/>
    </location>
</feature>
<gene>
    <name evidence="4" type="ORF">CIT292_10297</name>
</gene>
<dbReference type="eggNOG" id="ENOG502ZA3Q">
    <property type="taxonomic scope" value="Bacteria"/>
</dbReference>
<comment type="caution">
    <text evidence="4">The sequence shown here is derived from an EMBL/GenBank/DDBJ whole genome shotgun (WGS) entry which is preliminary data.</text>
</comment>
<evidence type="ECO:0000259" key="3">
    <source>
        <dbReference type="Pfam" id="PF18729"/>
    </source>
</evidence>
<dbReference type="HOGENOM" id="CLU_038912_0_0_6"/>
<evidence type="ECO:0000256" key="1">
    <source>
        <dbReference type="SAM" id="MobiDB-lite"/>
    </source>
</evidence>
<dbReference type="AlphaFoldDB" id="D4BID2"/>